<evidence type="ECO:0000259" key="2">
    <source>
        <dbReference type="Pfam" id="PF17667"/>
    </source>
</evidence>
<evidence type="ECO:0000313" key="4">
    <source>
        <dbReference type="Proteomes" id="UP000775872"/>
    </source>
</evidence>
<reference evidence="3 4" key="2">
    <citation type="submission" date="2021-10" db="EMBL/GenBank/DDBJ databases">
        <authorList>
            <person name="Piombo E."/>
        </authorList>
    </citation>
    <scope>NUCLEOTIDE SEQUENCE [LARGE SCALE GENOMIC DNA]</scope>
</reference>
<reference evidence="4" key="1">
    <citation type="submission" date="2019-06" db="EMBL/GenBank/DDBJ databases">
        <authorList>
            <person name="Broberg M."/>
        </authorList>
    </citation>
    <scope>NUCLEOTIDE SEQUENCE [LARGE SCALE GENOMIC DNA]</scope>
</reference>
<feature type="region of interest" description="Disordered" evidence="1">
    <location>
        <begin position="25"/>
        <end position="90"/>
    </location>
</feature>
<dbReference type="InterPro" id="IPR040976">
    <property type="entry name" value="Pkinase_fungal"/>
</dbReference>
<evidence type="ECO:0000256" key="1">
    <source>
        <dbReference type="SAM" id="MobiDB-lite"/>
    </source>
</evidence>
<evidence type="ECO:0000313" key="3">
    <source>
        <dbReference type="EMBL" id="CAH0054799.1"/>
    </source>
</evidence>
<dbReference type="EMBL" id="CABFOC020000052">
    <property type="protein sequence ID" value="CAH0054799.1"/>
    <property type="molecule type" value="Genomic_DNA"/>
</dbReference>
<dbReference type="SUPFAM" id="SSF56112">
    <property type="entry name" value="Protein kinase-like (PK-like)"/>
    <property type="match status" value="1"/>
</dbReference>
<feature type="domain" description="Fungal-type protein kinase" evidence="2">
    <location>
        <begin position="10"/>
        <end position="151"/>
    </location>
</feature>
<dbReference type="AlphaFoldDB" id="A0A9N9ZFT3"/>
<dbReference type="Proteomes" id="UP000775872">
    <property type="component" value="Unassembled WGS sequence"/>
</dbReference>
<dbReference type="OrthoDB" id="5584477at2759"/>
<proteinExistence type="predicted"/>
<sequence length="153" mass="16790">MAAEGRLGWQGANDDIQQNIRKGLDVTEATNYRPGRAKLQSSTSVSISRKGRSTSAGVKRPSSDADATLPPIKRSRPTSPTKTSGERPPNWVHRRVILSDYGKPIYKASSRVALLSALEGCIDGHHHLHKVGLLHREISTNNLMMNEDEKNPS</sequence>
<organism evidence="3 4">
    <name type="scientific">Clonostachys solani</name>
    <dbReference type="NCBI Taxonomy" id="160281"/>
    <lineage>
        <taxon>Eukaryota</taxon>
        <taxon>Fungi</taxon>
        <taxon>Dikarya</taxon>
        <taxon>Ascomycota</taxon>
        <taxon>Pezizomycotina</taxon>
        <taxon>Sordariomycetes</taxon>
        <taxon>Hypocreomycetidae</taxon>
        <taxon>Hypocreales</taxon>
        <taxon>Bionectriaceae</taxon>
        <taxon>Clonostachys</taxon>
    </lineage>
</organism>
<name>A0A9N9ZFT3_9HYPO</name>
<dbReference type="InterPro" id="IPR011009">
    <property type="entry name" value="Kinase-like_dom_sf"/>
</dbReference>
<protein>
    <recommendedName>
        <fullName evidence="2">Fungal-type protein kinase domain-containing protein</fullName>
    </recommendedName>
</protein>
<dbReference type="PANTHER" id="PTHR38248:SF2">
    <property type="entry name" value="FUNK1 11"/>
    <property type="match status" value="1"/>
</dbReference>
<dbReference type="PANTHER" id="PTHR38248">
    <property type="entry name" value="FUNK1 6"/>
    <property type="match status" value="1"/>
</dbReference>
<accession>A0A9N9ZFT3</accession>
<keyword evidence="4" id="KW-1185">Reference proteome</keyword>
<dbReference type="Pfam" id="PF17667">
    <property type="entry name" value="Pkinase_fungal"/>
    <property type="match status" value="1"/>
</dbReference>
<comment type="caution">
    <text evidence="3">The sequence shown here is derived from an EMBL/GenBank/DDBJ whole genome shotgun (WGS) entry which is preliminary data.</text>
</comment>
<gene>
    <name evidence="3" type="ORF">CSOL1703_00016357</name>
</gene>